<keyword evidence="2" id="KW-1185">Reference proteome</keyword>
<name>A0A3N1L157_9PROT</name>
<dbReference type="InterPro" id="IPR006279">
    <property type="entry name" value="SoxD"/>
</dbReference>
<dbReference type="GO" id="GO:0008115">
    <property type="term" value="F:sarcosine oxidase activity"/>
    <property type="evidence" value="ECO:0007669"/>
    <property type="project" value="InterPro"/>
</dbReference>
<protein>
    <submittedName>
        <fullName evidence="1">Sarcosine oxidase subunit delta</fullName>
    </submittedName>
</protein>
<dbReference type="AlphaFoldDB" id="A0A3N1L157"/>
<dbReference type="InterPro" id="IPR038561">
    <property type="entry name" value="SoxD_sf"/>
</dbReference>
<dbReference type="EMBL" id="RJKX01000015">
    <property type="protein sequence ID" value="ROP84176.1"/>
    <property type="molecule type" value="Genomic_DNA"/>
</dbReference>
<gene>
    <name evidence="1" type="ORF">EDC65_3524</name>
</gene>
<evidence type="ECO:0000313" key="2">
    <source>
        <dbReference type="Proteomes" id="UP000278222"/>
    </source>
</evidence>
<evidence type="ECO:0000313" key="1">
    <source>
        <dbReference type="EMBL" id="ROP84176.1"/>
    </source>
</evidence>
<sequence>MLLIPCPWCGPRDEAEFRSGGESHIVRPDPDTADDATWAAYLYDRDNVRGPGYERWLHRHGCGRWFNVARDTVTHEIQAVYRMTDPKPVAGE</sequence>
<dbReference type="OrthoDB" id="7159274at2"/>
<dbReference type="RefSeq" id="WP_123691898.1">
    <property type="nucleotide sequence ID" value="NZ_AP019700.1"/>
</dbReference>
<dbReference type="GO" id="GO:0046653">
    <property type="term" value="P:tetrahydrofolate metabolic process"/>
    <property type="evidence" value="ECO:0007669"/>
    <property type="project" value="InterPro"/>
</dbReference>
<proteinExistence type="predicted"/>
<organism evidence="1 2">
    <name type="scientific">Stella humosa</name>
    <dbReference type="NCBI Taxonomy" id="94"/>
    <lineage>
        <taxon>Bacteria</taxon>
        <taxon>Pseudomonadati</taxon>
        <taxon>Pseudomonadota</taxon>
        <taxon>Alphaproteobacteria</taxon>
        <taxon>Rhodospirillales</taxon>
        <taxon>Stellaceae</taxon>
        <taxon>Stella</taxon>
    </lineage>
</organism>
<dbReference type="Proteomes" id="UP000278222">
    <property type="component" value="Unassembled WGS sequence"/>
</dbReference>
<accession>A0A3N1L157</accession>
<dbReference type="NCBIfam" id="TIGR01374">
    <property type="entry name" value="soxD"/>
    <property type="match status" value="1"/>
</dbReference>
<dbReference type="Pfam" id="PF04267">
    <property type="entry name" value="SoxD"/>
    <property type="match status" value="1"/>
</dbReference>
<reference evidence="1 2" key="1">
    <citation type="submission" date="2018-11" db="EMBL/GenBank/DDBJ databases">
        <title>Genomic Encyclopedia of Type Strains, Phase IV (KMG-IV): sequencing the most valuable type-strain genomes for metagenomic binning, comparative biology and taxonomic classification.</title>
        <authorList>
            <person name="Goeker M."/>
        </authorList>
    </citation>
    <scope>NUCLEOTIDE SEQUENCE [LARGE SCALE GENOMIC DNA]</scope>
    <source>
        <strain evidence="1 2">DSM 5900</strain>
    </source>
</reference>
<comment type="caution">
    <text evidence="1">The sequence shown here is derived from an EMBL/GenBank/DDBJ whole genome shotgun (WGS) entry which is preliminary data.</text>
</comment>
<dbReference type="Gene3D" id="3.30.2270.10">
    <property type="entry name" value="Folate-binding superfamily"/>
    <property type="match status" value="1"/>
</dbReference>